<sequence length="137" mass="15752">MLWRTDRVRVDHVGSSEQEIHAVIKVSPFTNEFLFSAIYASPRSRDRDILWENLRTVSDNNNLPWIAAGDFNEVLRAEDKKCGNPVSATRLRKFHSCLFDCSLDELAVSGPKFTWSNRRNLANLIQERIDLAFANLD</sequence>
<dbReference type="EMBL" id="AWUE01022045">
    <property type="protein sequence ID" value="OMO59818.1"/>
    <property type="molecule type" value="Genomic_DNA"/>
</dbReference>
<dbReference type="OrthoDB" id="1750221at2759"/>
<keyword evidence="1" id="KW-0378">Hydrolase</keyword>
<keyword evidence="1" id="KW-0540">Nuclease</keyword>
<comment type="caution">
    <text evidence="1">The sequence shown here is derived from an EMBL/GenBank/DDBJ whole genome shotgun (WGS) entry which is preliminary data.</text>
</comment>
<reference evidence="2" key="1">
    <citation type="submission" date="2013-09" db="EMBL/GenBank/DDBJ databases">
        <title>Corchorus olitorius genome sequencing.</title>
        <authorList>
            <person name="Alam M."/>
            <person name="Haque M.S."/>
            <person name="Islam M.S."/>
            <person name="Emdad E.M."/>
            <person name="Islam M.M."/>
            <person name="Ahmed B."/>
            <person name="Halim A."/>
            <person name="Hossen Q.M.M."/>
            <person name="Hossain M.Z."/>
            <person name="Ahmed R."/>
            <person name="Khan M.M."/>
            <person name="Islam R."/>
            <person name="Rashid M.M."/>
            <person name="Khan S.A."/>
            <person name="Rahman M.S."/>
            <person name="Alam M."/>
            <person name="Yahiya A.S."/>
            <person name="Khan M.S."/>
            <person name="Azam M.S."/>
            <person name="Haque T."/>
            <person name="Lashkar M.Z.H."/>
            <person name="Akhand A.I."/>
            <person name="Morshed G."/>
            <person name="Roy S."/>
            <person name="Uddin K.S."/>
            <person name="Rabeya T."/>
            <person name="Hossain A.S."/>
            <person name="Chowdhury A."/>
            <person name="Snigdha A.R."/>
            <person name="Mortoza M.S."/>
            <person name="Matin S.A."/>
            <person name="Hoque S.M.E."/>
            <person name="Islam M.K."/>
            <person name="Roy D.K."/>
            <person name="Haider R."/>
            <person name="Moosa M.M."/>
            <person name="Elias S.M."/>
            <person name="Hasan A.M."/>
            <person name="Jahan S."/>
            <person name="Shafiuddin M."/>
            <person name="Mahmood N."/>
            <person name="Shommy N.S."/>
        </authorList>
    </citation>
    <scope>NUCLEOTIDE SEQUENCE [LARGE SCALE GENOMIC DNA]</scope>
    <source>
        <strain evidence="2">cv. O-4</strain>
    </source>
</reference>
<dbReference type="PANTHER" id="PTHR35218">
    <property type="entry name" value="RNASE H DOMAIN-CONTAINING PROTEIN"/>
    <property type="match status" value="1"/>
</dbReference>
<dbReference type="GO" id="GO:0004519">
    <property type="term" value="F:endonuclease activity"/>
    <property type="evidence" value="ECO:0007669"/>
    <property type="project" value="UniProtKB-KW"/>
</dbReference>
<dbReference type="Proteomes" id="UP000187203">
    <property type="component" value="Unassembled WGS sequence"/>
</dbReference>
<dbReference type="AlphaFoldDB" id="A0A1R3GNX9"/>
<keyword evidence="2" id="KW-1185">Reference proteome</keyword>
<accession>A0A1R3GNX9</accession>
<dbReference type="Gene3D" id="3.60.10.10">
    <property type="entry name" value="Endonuclease/exonuclease/phosphatase"/>
    <property type="match status" value="1"/>
</dbReference>
<evidence type="ECO:0000313" key="1">
    <source>
        <dbReference type="EMBL" id="OMO59818.1"/>
    </source>
</evidence>
<dbReference type="SUPFAM" id="SSF56219">
    <property type="entry name" value="DNase I-like"/>
    <property type="match status" value="1"/>
</dbReference>
<dbReference type="InterPro" id="IPR036691">
    <property type="entry name" value="Endo/exonu/phosph_ase_sf"/>
</dbReference>
<dbReference type="PANTHER" id="PTHR35218:SF9">
    <property type="entry name" value="ENDONUCLEASE_EXONUCLEASE_PHOSPHATASE DOMAIN-CONTAINING PROTEIN"/>
    <property type="match status" value="1"/>
</dbReference>
<name>A0A1R3GNX9_9ROSI</name>
<keyword evidence="1" id="KW-0255">Endonuclease</keyword>
<dbReference type="STRING" id="93759.A0A1R3GNX9"/>
<proteinExistence type="predicted"/>
<evidence type="ECO:0000313" key="2">
    <source>
        <dbReference type="Proteomes" id="UP000187203"/>
    </source>
</evidence>
<organism evidence="1 2">
    <name type="scientific">Corchorus olitorius</name>
    <dbReference type="NCBI Taxonomy" id="93759"/>
    <lineage>
        <taxon>Eukaryota</taxon>
        <taxon>Viridiplantae</taxon>
        <taxon>Streptophyta</taxon>
        <taxon>Embryophyta</taxon>
        <taxon>Tracheophyta</taxon>
        <taxon>Spermatophyta</taxon>
        <taxon>Magnoliopsida</taxon>
        <taxon>eudicotyledons</taxon>
        <taxon>Gunneridae</taxon>
        <taxon>Pentapetalae</taxon>
        <taxon>rosids</taxon>
        <taxon>malvids</taxon>
        <taxon>Malvales</taxon>
        <taxon>Malvaceae</taxon>
        <taxon>Grewioideae</taxon>
        <taxon>Apeibeae</taxon>
        <taxon>Corchorus</taxon>
    </lineage>
</organism>
<gene>
    <name evidence="1" type="ORF">COLO4_34046</name>
</gene>
<protein>
    <submittedName>
        <fullName evidence="1">Endonuclease/exonuclease/phosphatase</fullName>
    </submittedName>
</protein>